<dbReference type="InterPro" id="IPR020103">
    <property type="entry name" value="PsdUridine_synth_cat_dom_sf"/>
</dbReference>
<reference evidence="9" key="2">
    <citation type="journal article" date="2021" name="PeerJ">
        <title>Extensive microbial diversity within the chicken gut microbiome revealed by metagenomics and culture.</title>
        <authorList>
            <person name="Gilroy R."/>
            <person name="Ravi A."/>
            <person name="Getino M."/>
            <person name="Pursley I."/>
            <person name="Horton D.L."/>
            <person name="Alikhan N.F."/>
            <person name="Baker D."/>
            <person name="Gharbi K."/>
            <person name="Hall N."/>
            <person name="Watson M."/>
            <person name="Adriaenssens E.M."/>
            <person name="Foster-Nyarko E."/>
            <person name="Jarju S."/>
            <person name="Secka A."/>
            <person name="Antonio M."/>
            <person name="Oren A."/>
            <person name="Chaudhuri R.R."/>
            <person name="La Ragione R."/>
            <person name="Hildebrand F."/>
            <person name="Pallen M.J."/>
        </authorList>
    </citation>
    <scope>NUCLEOTIDE SEQUENCE</scope>
    <source>
        <strain evidence="9">B1-3475</strain>
    </source>
</reference>
<dbReference type="PANTHER" id="PTHR11142:SF0">
    <property type="entry name" value="TRNA PSEUDOURIDINE SYNTHASE-LIKE 1"/>
    <property type="match status" value="1"/>
</dbReference>
<dbReference type="PIRSF" id="PIRSF001430">
    <property type="entry name" value="tRNA_psdUrid_synth"/>
    <property type="match status" value="1"/>
</dbReference>
<dbReference type="InterPro" id="IPR020097">
    <property type="entry name" value="PsdUridine_synth_TruA_a/b_dom"/>
</dbReference>
<evidence type="ECO:0000256" key="1">
    <source>
        <dbReference type="ARBA" id="ARBA00009375"/>
    </source>
</evidence>
<gene>
    <name evidence="4 9" type="primary">truA</name>
    <name evidence="9" type="ORF">IAC08_05075</name>
</gene>
<dbReference type="AlphaFoldDB" id="A0A9D9HKY4"/>
<dbReference type="Pfam" id="PF01416">
    <property type="entry name" value="PseudoU_synth_1"/>
    <property type="match status" value="2"/>
</dbReference>
<organism evidence="9 10">
    <name type="scientific">Candidatus Cryptobacteroides intestinigallinarum</name>
    <dbReference type="NCBI Taxonomy" id="2840767"/>
    <lineage>
        <taxon>Bacteria</taxon>
        <taxon>Pseudomonadati</taxon>
        <taxon>Bacteroidota</taxon>
        <taxon>Bacteroidia</taxon>
        <taxon>Bacteroidales</taxon>
        <taxon>Candidatus Cryptobacteroides</taxon>
    </lineage>
</organism>
<comment type="caution">
    <text evidence="9">The sequence shown here is derived from an EMBL/GenBank/DDBJ whole genome shotgun (WGS) entry which is preliminary data.</text>
</comment>
<reference evidence="9" key="1">
    <citation type="submission" date="2020-10" db="EMBL/GenBank/DDBJ databases">
        <authorList>
            <person name="Gilroy R."/>
        </authorList>
    </citation>
    <scope>NUCLEOTIDE SEQUENCE</scope>
    <source>
        <strain evidence="9">B1-3475</strain>
    </source>
</reference>
<dbReference type="SUPFAM" id="SSF55120">
    <property type="entry name" value="Pseudouridine synthase"/>
    <property type="match status" value="1"/>
</dbReference>
<dbReference type="Gene3D" id="3.30.70.660">
    <property type="entry name" value="Pseudouridine synthase I, catalytic domain, C-terminal subdomain"/>
    <property type="match status" value="1"/>
</dbReference>
<comment type="caution">
    <text evidence="4">Lacks conserved residue(s) required for the propagation of feature annotation.</text>
</comment>
<evidence type="ECO:0000313" key="10">
    <source>
        <dbReference type="Proteomes" id="UP000823617"/>
    </source>
</evidence>
<keyword evidence="3 4" id="KW-0413">Isomerase</keyword>
<feature type="domain" description="Pseudouridine synthase I TruA alpha/beta" evidence="8">
    <location>
        <begin position="143"/>
        <end position="259"/>
    </location>
</feature>
<feature type="active site" description="Nucleophile" evidence="4 5">
    <location>
        <position position="51"/>
    </location>
</feature>
<dbReference type="Proteomes" id="UP000823617">
    <property type="component" value="Unassembled WGS sequence"/>
</dbReference>
<dbReference type="NCBIfam" id="TIGR00071">
    <property type="entry name" value="hisT_truA"/>
    <property type="match status" value="1"/>
</dbReference>
<evidence type="ECO:0000256" key="7">
    <source>
        <dbReference type="RuleBase" id="RU003792"/>
    </source>
</evidence>
<dbReference type="GO" id="GO:0031119">
    <property type="term" value="P:tRNA pseudouridine synthesis"/>
    <property type="evidence" value="ECO:0007669"/>
    <property type="project" value="UniProtKB-UniRule"/>
</dbReference>
<feature type="domain" description="Pseudouridine synthase I TruA alpha/beta" evidence="8">
    <location>
        <begin position="8"/>
        <end position="105"/>
    </location>
</feature>
<dbReference type="EC" id="5.4.99.12" evidence="4"/>
<name>A0A9D9HKY4_9BACT</name>
<feature type="binding site" evidence="4 6">
    <location>
        <position position="112"/>
    </location>
    <ligand>
        <name>substrate</name>
    </ligand>
</feature>
<protein>
    <recommendedName>
        <fullName evidence="4">tRNA pseudouridine synthase A</fullName>
        <ecNumber evidence="4">5.4.99.12</ecNumber>
    </recommendedName>
    <alternativeName>
        <fullName evidence="4">tRNA pseudouridine(38-40) synthase</fullName>
    </alternativeName>
    <alternativeName>
        <fullName evidence="4">tRNA pseudouridylate synthase I</fullName>
    </alternativeName>
    <alternativeName>
        <fullName evidence="4">tRNA-uridine isomerase I</fullName>
    </alternativeName>
</protein>
<dbReference type="InterPro" id="IPR020095">
    <property type="entry name" value="PsdUridine_synth_TruA_C"/>
</dbReference>
<dbReference type="FunFam" id="3.30.70.580:FF:000001">
    <property type="entry name" value="tRNA pseudouridine synthase A"/>
    <property type="match status" value="1"/>
</dbReference>
<sequence>MRCSIRFSYDGADFFGWQRQNDARTVQGEIEKALSLFLRDRISVTGAGRTDTGVNAVNYIAHFELSDEKVLQDADTFLYKINAILPKTITVHEICPAGEDFHARFSAVSREYHYFLHRRKDPFIGRFSWYCRYPLDMDRMNEAASYLTGRHDFSCFEKTGGNNLTSICTVYEAGWTTWTPPHVSLMGYPSEEGDFLVFRIRADRFLRNMVRAIVGTLVDIGRGKHGPEWMEQLIRKGSRSDAGESVPGNALFLSEVRYPEQE</sequence>
<keyword evidence="2 4" id="KW-0819">tRNA processing</keyword>
<comment type="similarity">
    <text evidence="1 4 7">Belongs to the tRNA pseudouridine synthase TruA family.</text>
</comment>
<dbReference type="GO" id="GO:0003723">
    <property type="term" value="F:RNA binding"/>
    <property type="evidence" value="ECO:0007669"/>
    <property type="project" value="InterPro"/>
</dbReference>
<dbReference type="CDD" id="cd02570">
    <property type="entry name" value="PseudoU_synth_EcTruA"/>
    <property type="match status" value="1"/>
</dbReference>
<dbReference type="InterPro" id="IPR020094">
    <property type="entry name" value="TruA/RsuA/RluB/E/F_N"/>
</dbReference>
<comment type="function">
    <text evidence="4">Formation of pseudouridine at positions 38, 39 and 40 in the anticodon stem and loop of transfer RNAs.</text>
</comment>
<evidence type="ECO:0000256" key="3">
    <source>
        <dbReference type="ARBA" id="ARBA00023235"/>
    </source>
</evidence>
<evidence type="ECO:0000256" key="5">
    <source>
        <dbReference type="PIRSR" id="PIRSR001430-1"/>
    </source>
</evidence>
<evidence type="ECO:0000256" key="6">
    <source>
        <dbReference type="PIRSR" id="PIRSR001430-2"/>
    </source>
</evidence>
<evidence type="ECO:0000313" key="9">
    <source>
        <dbReference type="EMBL" id="MBO8455757.1"/>
    </source>
</evidence>
<dbReference type="PANTHER" id="PTHR11142">
    <property type="entry name" value="PSEUDOURIDYLATE SYNTHASE"/>
    <property type="match status" value="1"/>
</dbReference>
<dbReference type="Gene3D" id="3.30.70.580">
    <property type="entry name" value="Pseudouridine synthase I, catalytic domain, N-terminal subdomain"/>
    <property type="match status" value="1"/>
</dbReference>
<dbReference type="EMBL" id="JADIMK010000050">
    <property type="protein sequence ID" value="MBO8455757.1"/>
    <property type="molecule type" value="Genomic_DNA"/>
</dbReference>
<evidence type="ECO:0000259" key="8">
    <source>
        <dbReference type="Pfam" id="PF01416"/>
    </source>
</evidence>
<dbReference type="HAMAP" id="MF_00171">
    <property type="entry name" value="TruA"/>
    <property type="match status" value="1"/>
</dbReference>
<accession>A0A9D9HKY4</accession>
<evidence type="ECO:0000256" key="2">
    <source>
        <dbReference type="ARBA" id="ARBA00022694"/>
    </source>
</evidence>
<comment type="subunit">
    <text evidence="4">Homodimer.</text>
</comment>
<evidence type="ECO:0000256" key="4">
    <source>
        <dbReference type="HAMAP-Rule" id="MF_00171"/>
    </source>
</evidence>
<comment type="catalytic activity">
    <reaction evidence="4 7">
        <text>uridine(38/39/40) in tRNA = pseudouridine(38/39/40) in tRNA</text>
        <dbReference type="Rhea" id="RHEA:22376"/>
        <dbReference type="Rhea" id="RHEA-COMP:10085"/>
        <dbReference type="Rhea" id="RHEA-COMP:10087"/>
        <dbReference type="ChEBI" id="CHEBI:65314"/>
        <dbReference type="ChEBI" id="CHEBI:65315"/>
        <dbReference type="EC" id="5.4.99.12"/>
    </reaction>
</comment>
<dbReference type="InterPro" id="IPR001406">
    <property type="entry name" value="PsdUridine_synth_TruA"/>
</dbReference>
<dbReference type="GO" id="GO:0160147">
    <property type="term" value="F:tRNA pseudouridine(38-40) synthase activity"/>
    <property type="evidence" value="ECO:0007669"/>
    <property type="project" value="UniProtKB-EC"/>
</dbReference>
<proteinExistence type="inferred from homology"/>